<name>Q6L0H6_PICTO</name>
<reference evidence="4 5" key="1">
    <citation type="journal article" date="2004" name="Proc. Natl. Acad. Sci. U.S.A.">
        <title>Genome sequence of Picrophilus torridus and its implications for life around pH 0.</title>
        <authorList>
            <person name="Futterer O."/>
            <person name="Angelov A."/>
            <person name="Liesegang H."/>
            <person name="Gottschalk G."/>
            <person name="Schleper C."/>
            <person name="Schepers B."/>
            <person name="Dock C."/>
            <person name="Antranikian G."/>
            <person name="Liebl W."/>
        </authorList>
    </citation>
    <scope>NUCLEOTIDE SEQUENCE [LARGE SCALE GENOMIC DNA]</scope>
    <source>
        <strain evidence="5">ATCC 700027 / DSM 9790 / JCM 10055 / NBRC 100828</strain>
    </source>
</reference>
<evidence type="ECO:0000256" key="2">
    <source>
        <dbReference type="SAM" id="Phobius"/>
    </source>
</evidence>
<dbReference type="KEGG" id="pto:PTO0941"/>
<dbReference type="Proteomes" id="UP000000438">
    <property type="component" value="Chromosome"/>
</dbReference>
<dbReference type="Gene3D" id="3.20.20.100">
    <property type="entry name" value="NADP-dependent oxidoreductase domain"/>
    <property type="match status" value="1"/>
</dbReference>
<gene>
    <name evidence="4" type="ordered locus">PTO0941</name>
</gene>
<dbReference type="STRING" id="263820.PTO0941"/>
<keyword evidence="2" id="KW-0812">Transmembrane</keyword>
<keyword evidence="1" id="KW-0560">Oxidoreductase</keyword>
<dbReference type="PANTHER" id="PTHR43364">
    <property type="entry name" value="NADH-SPECIFIC METHYLGLYOXAL REDUCTASE-RELATED"/>
    <property type="match status" value="1"/>
</dbReference>
<feature type="transmembrane region" description="Helical" evidence="2">
    <location>
        <begin position="20"/>
        <end position="42"/>
    </location>
</feature>
<dbReference type="SUPFAM" id="SSF51430">
    <property type="entry name" value="NAD(P)-linked oxidoreductase"/>
    <property type="match status" value="1"/>
</dbReference>
<evidence type="ECO:0000313" key="5">
    <source>
        <dbReference type="Proteomes" id="UP000000438"/>
    </source>
</evidence>
<dbReference type="Pfam" id="PF00248">
    <property type="entry name" value="Aldo_ket_red"/>
    <property type="match status" value="1"/>
</dbReference>
<dbReference type="PaxDb" id="263820-PTO0941"/>
<keyword evidence="2" id="KW-0472">Membrane</keyword>
<dbReference type="EMBL" id="AE017261">
    <property type="protein sequence ID" value="AAT43526.1"/>
    <property type="molecule type" value="Genomic_DNA"/>
</dbReference>
<evidence type="ECO:0000259" key="3">
    <source>
        <dbReference type="Pfam" id="PF00248"/>
    </source>
</evidence>
<organism evidence="4 5">
    <name type="scientific">Picrophilus torridus (strain ATCC 700027 / DSM 9790 / JCM 10055 / NBRC 100828 / KAW 2/3)</name>
    <dbReference type="NCBI Taxonomy" id="1122961"/>
    <lineage>
        <taxon>Archaea</taxon>
        <taxon>Methanobacteriati</taxon>
        <taxon>Thermoplasmatota</taxon>
        <taxon>Thermoplasmata</taxon>
        <taxon>Thermoplasmatales</taxon>
        <taxon>Picrophilaceae</taxon>
        <taxon>Picrophilus</taxon>
    </lineage>
</organism>
<accession>Q6L0H6</accession>
<evidence type="ECO:0000256" key="1">
    <source>
        <dbReference type="ARBA" id="ARBA00023002"/>
    </source>
</evidence>
<feature type="domain" description="NADP-dependent oxidoreductase" evidence="3">
    <location>
        <begin position="58"/>
        <end position="369"/>
    </location>
</feature>
<dbReference type="InterPro" id="IPR036812">
    <property type="entry name" value="NAD(P)_OxRdtase_dom_sf"/>
</dbReference>
<dbReference type="eggNOG" id="arCOG01617">
    <property type="taxonomic scope" value="Archaea"/>
</dbReference>
<protein>
    <submittedName>
        <fullName evidence="4">Hypothetical aldo-keto reductase</fullName>
    </submittedName>
</protein>
<keyword evidence="2" id="KW-1133">Transmembrane helix</keyword>
<dbReference type="HOGENOM" id="CLU_023205_2_0_2"/>
<dbReference type="InterPro" id="IPR050523">
    <property type="entry name" value="AKR_Detox_Biosynth"/>
</dbReference>
<proteinExistence type="predicted"/>
<dbReference type="PANTHER" id="PTHR43364:SF4">
    <property type="entry name" value="NAD(P)-LINKED OXIDOREDUCTASE SUPERFAMILY PROTEIN"/>
    <property type="match status" value="1"/>
</dbReference>
<evidence type="ECO:0000313" key="4">
    <source>
        <dbReference type="EMBL" id="AAT43526.1"/>
    </source>
</evidence>
<dbReference type="InParanoid" id="Q6L0H6"/>
<dbReference type="GO" id="GO:0016491">
    <property type="term" value="F:oxidoreductase activity"/>
    <property type="evidence" value="ECO:0007669"/>
    <property type="project" value="UniProtKB-KW"/>
</dbReference>
<sequence length="389" mass="45082">MNQVLQYRILTWRLPRWCIYNNIIIFGFFTIKKIIYSIYLIYVMDYIRFGDSGLRVSRLCLGTWHLPVKNENFKYNVDRDLSIKIIKRAYDLGINFFDTANVYNGSIYPENAGLSEDILGDALSGYERESLVISTKFMGKMGSFQNASGLSKKYLLWQIHESLKRLKTDYIDILHMHRPDPETPIEETVSAFKIINDDSMALYFGESYFHFNDIEDIARMFKSLNMKLLSMQEPYNLIERDIESEKFDISRNYGMGIMAYIPIAQGILTDKYLKEGGENSRASFVPELRQRYLSDKNNIKVLSELNEYAVGKGVKLAQLALAWMIKKSEMKNISLVPIIGATKIEQLEDDVSALDIKLTEDEVIEIENIASGFVINWNSPYTRIRHSIF</sequence>
<dbReference type="InterPro" id="IPR023210">
    <property type="entry name" value="NADP_OxRdtase_dom"/>
</dbReference>
<dbReference type="AlphaFoldDB" id="Q6L0H6"/>